<dbReference type="PANTHER" id="PTHR13281">
    <property type="entry name" value="TRANSMEMBRANE PROTEIN 70, MITOCHONDRIAL"/>
    <property type="match status" value="1"/>
</dbReference>
<proteinExistence type="predicted"/>
<dbReference type="Pfam" id="PF06979">
    <property type="entry name" value="TMEM70"/>
    <property type="match status" value="1"/>
</dbReference>
<keyword evidence="3" id="KW-1185">Reference proteome</keyword>
<dbReference type="GO" id="GO:0031966">
    <property type="term" value="C:mitochondrial membrane"/>
    <property type="evidence" value="ECO:0007669"/>
    <property type="project" value="TreeGrafter"/>
</dbReference>
<reference evidence="2 3" key="1">
    <citation type="submission" date="2016-07" db="EMBL/GenBank/DDBJ databases">
        <title>Pervasive Adenine N6-methylation of Active Genes in Fungi.</title>
        <authorList>
            <consortium name="DOE Joint Genome Institute"/>
            <person name="Mondo S.J."/>
            <person name="Dannebaum R.O."/>
            <person name="Kuo R.C."/>
            <person name="Labutti K."/>
            <person name="Haridas S."/>
            <person name="Kuo A."/>
            <person name="Salamov A."/>
            <person name="Ahrendt S.R."/>
            <person name="Lipzen A."/>
            <person name="Sullivan W."/>
            <person name="Andreopoulos W.B."/>
            <person name="Clum A."/>
            <person name="Lindquist E."/>
            <person name="Daum C."/>
            <person name="Ramamoorthy G.K."/>
            <person name="Gryganskyi A."/>
            <person name="Culley D."/>
            <person name="Magnuson J.K."/>
            <person name="James T.Y."/>
            <person name="O'Malley M.A."/>
            <person name="Stajich J.E."/>
            <person name="Spatafora J.W."/>
            <person name="Visel A."/>
            <person name="Grigoriev I.V."/>
        </authorList>
    </citation>
    <scope>NUCLEOTIDE SEQUENCE [LARGE SCALE GENOMIC DNA]</scope>
    <source>
        <strain evidence="2 3">JEL800</strain>
    </source>
</reference>
<organism evidence="2 3">
    <name type="scientific">Rhizoclosmatium globosum</name>
    <dbReference type="NCBI Taxonomy" id="329046"/>
    <lineage>
        <taxon>Eukaryota</taxon>
        <taxon>Fungi</taxon>
        <taxon>Fungi incertae sedis</taxon>
        <taxon>Chytridiomycota</taxon>
        <taxon>Chytridiomycota incertae sedis</taxon>
        <taxon>Chytridiomycetes</taxon>
        <taxon>Chytridiales</taxon>
        <taxon>Chytriomycetaceae</taxon>
        <taxon>Rhizoclosmatium</taxon>
    </lineage>
</organism>
<dbReference type="InterPro" id="IPR045325">
    <property type="entry name" value="TMEM70/TMEM186/TMEM223"/>
</dbReference>
<name>A0A1Y2ANI7_9FUNG</name>
<evidence type="ECO:0000313" key="2">
    <source>
        <dbReference type="EMBL" id="ORY23777.1"/>
    </source>
</evidence>
<dbReference type="Proteomes" id="UP000193642">
    <property type="component" value="Unassembled WGS sequence"/>
</dbReference>
<feature type="chain" id="PRO_5012553501" description="Transmembrane protein 186" evidence="1">
    <location>
        <begin position="24"/>
        <end position="237"/>
    </location>
</feature>
<dbReference type="PANTHER" id="PTHR13281:SF0">
    <property type="entry name" value="TRANSMEMBRANE PROTEIN 70, MITOCHONDRIAL"/>
    <property type="match status" value="1"/>
</dbReference>
<dbReference type="GO" id="GO:0033615">
    <property type="term" value="P:mitochondrial proton-transporting ATP synthase complex assembly"/>
    <property type="evidence" value="ECO:0007669"/>
    <property type="project" value="TreeGrafter"/>
</dbReference>
<evidence type="ECO:0000256" key="1">
    <source>
        <dbReference type="SAM" id="SignalP"/>
    </source>
</evidence>
<protein>
    <recommendedName>
        <fullName evidence="4">Transmembrane protein 186</fullName>
    </recommendedName>
</protein>
<sequence length="237" mass="24807">MHGVKPVGLLGSLLAARLTVGGAGVRGGFLLQRQQQQRPMSKLASLVGSSGSLAITPPGTSVVYTGAIGKAIQALKRVSVISLSATWATTPLFAFTSVAEGGASTAAIAVMVGALIVSSGSTALIAWCCKPYVVSIAGAGSQLTLTRLSFFGVPYATTVDESELRTSRGRMFSTWEAKGELFYVLADGSEGRMKEIVDGVLKREVGLASPSLSSHSNSAEKKENWDDVVKRLREKKD</sequence>
<keyword evidence="1" id="KW-0732">Signal</keyword>
<evidence type="ECO:0008006" key="4">
    <source>
        <dbReference type="Google" id="ProtNLM"/>
    </source>
</evidence>
<dbReference type="EMBL" id="MCGO01000155">
    <property type="protein sequence ID" value="ORY23777.1"/>
    <property type="molecule type" value="Genomic_DNA"/>
</dbReference>
<feature type="signal peptide" evidence="1">
    <location>
        <begin position="1"/>
        <end position="23"/>
    </location>
</feature>
<gene>
    <name evidence="2" type="ORF">BCR33DRAFT_727903</name>
</gene>
<dbReference type="OrthoDB" id="5386199at2759"/>
<accession>A0A1Y2ANI7</accession>
<dbReference type="AlphaFoldDB" id="A0A1Y2ANI7"/>
<evidence type="ECO:0000313" key="3">
    <source>
        <dbReference type="Proteomes" id="UP000193642"/>
    </source>
</evidence>
<comment type="caution">
    <text evidence="2">The sequence shown here is derived from an EMBL/GenBank/DDBJ whole genome shotgun (WGS) entry which is preliminary data.</text>
</comment>
<dbReference type="InterPro" id="IPR009724">
    <property type="entry name" value="TMEM70"/>
</dbReference>